<gene>
    <name evidence="2" type="ORF">N7U62_07075</name>
</gene>
<feature type="transmembrane region" description="Helical" evidence="1">
    <location>
        <begin position="37"/>
        <end position="55"/>
    </location>
</feature>
<dbReference type="Pfam" id="PF11750">
    <property type="entry name" value="DUF3307"/>
    <property type="match status" value="1"/>
</dbReference>
<name>A0ABT3CSD4_9BACT</name>
<keyword evidence="1" id="KW-1133">Transmembrane helix</keyword>
<keyword evidence="3" id="KW-1185">Reference proteome</keyword>
<reference evidence="2 3" key="1">
    <citation type="submission" date="2022-10" db="EMBL/GenBank/DDBJ databases">
        <title>Comparative genomics and taxonomic characterization of three novel marine species of genus Reichenbachiella exhibiting antioxidant and polysaccharide degradation activities.</title>
        <authorList>
            <person name="Muhammad N."/>
            <person name="Lee Y.-J."/>
            <person name="Ko J."/>
            <person name="Kim S.-G."/>
        </authorList>
    </citation>
    <scope>NUCLEOTIDE SEQUENCE [LARGE SCALE GENOMIC DNA]</scope>
    <source>
        <strain evidence="2 3">ABR2-5</strain>
    </source>
</reference>
<dbReference type="Proteomes" id="UP001300692">
    <property type="component" value="Unassembled WGS sequence"/>
</dbReference>
<evidence type="ECO:0000256" key="1">
    <source>
        <dbReference type="SAM" id="Phobius"/>
    </source>
</evidence>
<protein>
    <submittedName>
        <fullName evidence="2">DUF3307 domain-containing protein</fullName>
    </submittedName>
</protein>
<comment type="caution">
    <text evidence="2">The sequence shown here is derived from an EMBL/GenBank/DDBJ whole genome shotgun (WGS) entry which is preliminary data.</text>
</comment>
<evidence type="ECO:0000313" key="2">
    <source>
        <dbReference type="EMBL" id="MCV9386419.1"/>
    </source>
</evidence>
<keyword evidence="1" id="KW-0812">Transmembrane</keyword>
<feature type="transmembrane region" description="Helical" evidence="1">
    <location>
        <begin position="90"/>
        <end position="111"/>
    </location>
</feature>
<feature type="transmembrane region" description="Helical" evidence="1">
    <location>
        <begin position="165"/>
        <end position="192"/>
    </location>
</feature>
<dbReference type="EMBL" id="JAOYOD010000001">
    <property type="protein sequence ID" value="MCV9386419.1"/>
    <property type="molecule type" value="Genomic_DNA"/>
</dbReference>
<feature type="transmembrane region" description="Helical" evidence="1">
    <location>
        <begin position="123"/>
        <end position="144"/>
    </location>
</feature>
<dbReference type="RefSeq" id="WP_264137210.1">
    <property type="nucleotide sequence ID" value="NZ_JAOYOD010000001.1"/>
</dbReference>
<feature type="transmembrane region" description="Helical" evidence="1">
    <location>
        <begin position="212"/>
        <end position="231"/>
    </location>
</feature>
<sequence>MTDLLLKLLLAHLIGDFLIQPGSWVKSKEQKKHKSPHLYLHILIHLLALLIVLGFDSSYWTIYLTIPLSHLIIDALKLNLQKSSVSKTAFFLDQIAHLIVIALLVNVYYPYSLSLEVIGSTPFIGFLIALIMLTHVSAVLMRIIMSQWKLAEDDGSHSLRNAGQYIGILERLFVFTFILLNQWSAIGLLIAAKSVLRFSDLSRSKDRKLTEYILIGTLLSFGLAILIALGYQQVMIRLGS</sequence>
<accession>A0ABT3CSD4</accession>
<keyword evidence="1" id="KW-0472">Membrane</keyword>
<organism evidence="2 3">
    <name type="scientific">Reichenbachiella ulvae</name>
    <dbReference type="NCBI Taxonomy" id="2980104"/>
    <lineage>
        <taxon>Bacteria</taxon>
        <taxon>Pseudomonadati</taxon>
        <taxon>Bacteroidota</taxon>
        <taxon>Cytophagia</taxon>
        <taxon>Cytophagales</taxon>
        <taxon>Reichenbachiellaceae</taxon>
        <taxon>Reichenbachiella</taxon>
    </lineage>
</organism>
<evidence type="ECO:0000313" key="3">
    <source>
        <dbReference type="Proteomes" id="UP001300692"/>
    </source>
</evidence>
<dbReference type="InterPro" id="IPR021737">
    <property type="entry name" value="Phage_phiKZ_Orf197"/>
</dbReference>
<proteinExistence type="predicted"/>